<proteinExistence type="predicted"/>
<gene>
    <name evidence="2" type="ORF">N8I74_00540</name>
</gene>
<dbReference type="Pfam" id="PF10066">
    <property type="entry name" value="DUF2304"/>
    <property type="match status" value="1"/>
</dbReference>
<feature type="transmembrane region" description="Helical" evidence="1">
    <location>
        <begin position="26"/>
        <end position="42"/>
    </location>
</feature>
<sequence>MAVLLVAFFLFLIVFCLIQRKSFKVIPDLGVFFSVTAIILVLKPDFATDVANKVGVGRGTDLLLYCFFIVGVLLALFVGLYLKKVHDQLTELARKLALLDVKKGKI</sequence>
<accession>A0ABY6DUJ3</accession>
<evidence type="ECO:0000313" key="2">
    <source>
        <dbReference type="EMBL" id="UXY15538.1"/>
    </source>
</evidence>
<dbReference type="RefSeq" id="WP_263124949.1">
    <property type="nucleotide sequence ID" value="NZ_CP106753.1"/>
</dbReference>
<protein>
    <submittedName>
        <fullName evidence="2">DUF2304 domain-containing protein</fullName>
    </submittedName>
</protein>
<evidence type="ECO:0000313" key="3">
    <source>
        <dbReference type="Proteomes" id="UP001061302"/>
    </source>
</evidence>
<keyword evidence="1" id="KW-0472">Membrane</keyword>
<reference evidence="2" key="1">
    <citation type="submission" date="2022-10" db="EMBL/GenBank/DDBJ databases">
        <title>Chitiniphilus purpureus sp. nov., a novel chitin-degrading bacterium isolated from crawfish pond sediment.</title>
        <authorList>
            <person name="Li K."/>
        </authorList>
    </citation>
    <scope>NUCLEOTIDE SEQUENCE</scope>
    <source>
        <strain evidence="2">CD1</strain>
    </source>
</reference>
<dbReference type="Proteomes" id="UP001061302">
    <property type="component" value="Chromosome"/>
</dbReference>
<keyword evidence="1" id="KW-1133">Transmembrane helix</keyword>
<keyword evidence="1" id="KW-0812">Transmembrane</keyword>
<dbReference type="EMBL" id="CP106753">
    <property type="protein sequence ID" value="UXY15538.1"/>
    <property type="molecule type" value="Genomic_DNA"/>
</dbReference>
<keyword evidence="3" id="KW-1185">Reference proteome</keyword>
<feature type="transmembrane region" description="Helical" evidence="1">
    <location>
        <begin position="62"/>
        <end position="82"/>
    </location>
</feature>
<dbReference type="InterPro" id="IPR019277">
    <property type="entry name" value="DUF2304"/>
</dbReference>
<evidence type="ECO:0000256" key="1">
    <source>
        <dbReference type="SAM" id="Phobius"/>
    </source>
</evidence>
<organism evidence="2 3">
    <name type="scientific">Chitiniphilus purpureus</name>
    <dbReference type="NCBI Taxonomy" id="2981137"/>
    <lineage>
        <taxon>Bacteria</taxon>
        <taxon>Pseudomonadati</taxon>
        <taxon>Pseudomonadota</taxon>
        <taxon>Betaproteobacteria</taxon>
        <taxon>Neisseriales</taxon>
        <taxon>Chitinibacteraceae</taxon>
        <taxon>Chitiniphilus</taxon>
    </lineage>
</organism>
<name>A0ABY6DUJ3_9NEIS</name>